<reference evidence="1 2" key="1">
    <citation type="submission" date="2015-01" db="EMBL/GenBank/DDBJ databases">
        <title>Vibrio sp. C5 JCM 19232 whole genome shotgun sequence.</title>
        <authorList>
            <person name="Sawabe T."/>
            <person name="Meirelles P."/>
            <person name="Feng G."/>
            <person name="Sayaka M."/>
            <person name="Hattori M."/>
            <person name="Ohkuma M."/>
        </authorList>
    </citation>
    <scope>NUCLEOTIDE SEQUENCE [LARGE SCALE GENOMIC DNA]</scope>
    <source>
        <strain evidence="1 2">JCM19232</strain>
    </source>
</reference>
<sequence>MFNGMSAFVNLDTDSEAWYLSTYRNIHLISQMSITNSDGEK</sequence>
<organism evidence="1 2">
    <name type="scientific">Vibrio ishigakensis</name>
    <dbReference type="NCBI Taxonomy" id="1481914"/>
    <lineage>
        <taxon>Bacteria</taxon>
        <taxon>Pseudomonadati</taxon>
        <taxon>Pseudomonadota</taxon>
        <taxon>Gammaproteobacteria</taxon>
        <taxon>Vibrionales</taxon>
        <taxon>Vibrionaceae</taxon>
        <taxon>Vibrio</taxon>
    </lineage>
</organism>
<dbReference type="EMBL" id="BBSA01000003">
    <property type="protein sequence ID" value="GAM61657.1"/>
    <property type="molecule type" value="Genomic_DNA"/>
</dbReference>
<comment type="caution">
    <text evidence="1">The sequence shown here is derived from an EMBL/GenBank/DDBJ whole genome shotgun (WGS) entry which is preliminary data.</text>
</comment>
<protein>
    <submittedName>
        <fullName evidence="1">Uncharacterized protein</fullName>
    </submittedName>
</protein>
<accession>A0A0B8PAN6</accession>
<proteinExistence type="predicted"/>
<evidence type="ECO:0000313" key="2">
    <source>
        <dbReference type="Proteomes" id="UP000031670"/>
    </source>
</evidence>
<gene>
    <name evidence="1" type="ORF">JCM19232_5958</name>
</gene>
<evidence type="ECO:0000313" key="1">
    <source>
        <dbReference type="EMBL" id="GAM61657.1"/>
    </source>
</evidence>
<dbReference type="Proteomes" id="UP000031670">
    <property type="component" value="Unassembled WGS sequence"/>
</dbReference>
<dbReference type="AlphaFoldDB" id="A0A0B8PAN6"/>
<name>A0A0B8PAN6_9VIBR</name>
<reference evidence="1 2" key="2">
    <citation type="submission" date="2015-01" db="EMBL/GenBank/DDBJ databases">
        <authorList>
            <consortium name="NBRP consortium"/>
            <person name="Sawabe T."/>
            <person name="Meirelles P."/>
            <person name="Feng G."/>
            <person name="Sayaka M."/>
            <person name="Hattori M."/>
            <person name="Ohkuma M."/>
        </authorList>
    </citation>
    <scope>NUCLEOTIDE SEQUENCE [LARGE SCALE GENOMIC DNA]</scope>
    <source>
        <strain evidence="1 2">JCM19232</strain>
    </source>
</reference>